<accession>A0A1V3WHD5</accession>
<proteinExistence type="predicted"/>
<sequence>MSDDHALVLVAGYPDLAAAHGDFDTLTERVSNRTLALTGAVLVGKDTDGKPVLIDTGNRLGRRGRPGVWGWVWRSGCSPRRCWRRQRSVPQPVPWRAHSPTTASRPVSATRSAGHCRPARQS</sequence>
<feature type="region of interest" description="Disordered" evidence="1">
    <location>
        <begin position="84"/>
        <end position="122"/>
    </location>
</feature>
<gene>
    <name evidence="2" type="ORF">BZL29_7658</name>
</gene>
<dbReference type="Proteomes" id="UP000188532">
    <property type="component" value="Unassembled WGS sequence"/>
</dbReference>
<evidence type="ECO:0000313" key="3">
    <source>
        <dbReference type="Proteomes" id="UP000188532"/>
    </source>
</evidence>
<protein>
    <submittedName>
        <fullName evidence="2">Sulfatase family protein</fullName>
    </submittedName>
</protein>
<dbReference type="AlphaFoldDB" id="A0A1V3WHD5"/>
<dbReference type="EMBL" id="MVBN01000010">
    <property type="protein sequence ID" value="OOK66242.1"/>
    <property type="molecule type" value="Genomic_DNA"/>
</dbReference>
<name>A0A1V3WHD5_MYCKA</name>
<comment type="caution">
    <text evidence="2">The sequence shown here is derived from an EMBL/GenBank/DDBJ whole genome shotgun (WGS) entry which is preliminary data.</text>
</comment>
<reference evidence="2 3" key="1">
    <citation type="submission" date="2017-02" db="EMBL/GenBank/DDBJ databases">
        <title>Complete genome sequences of Mycobacterium kansasii strains isolated from rhesus macaques.</title>
        <authorList>
            <person name="Panda A."/>
            <person name="Nagaraj S."/>
            <person name="Zhao X."/>
            <person name="Tettelin H."/>
            <person name="Detolla L.J."/>
        </authorList>
    </citation>
    <scope>NUCLEOTIDE SEQUENCE [LARGE SCALE GENOMIC DNA]</scope>
    <source>
        <strain evidence="2 3">11-3469</strain>
    </source>
</reference>
<evidence type="ECO:0000256" key="1">
    <source>
        <dbReference type="SAM" id="MobiDB-lite"/>
    </source>
</evidence>
<organism evidence="2 3">
    <name type="scientific">Mycobacterium kansasii</name>
    <dbReference type="NCBI Taxonomy" id="1768"/>
    <lineage>
        <taxon>Bacteria</taxon>
        <taxon>Bacillati</taxon>
        <taxon>Actinomycetota</taxon>
        <taxon>Actinomycetes</taxon>
        <taxon>Mycobacteriales</taxon>
        <taxon>Mycobacteriaceae</taxon>
        <taxon>Mycobacterium</taxon>
    </lineage>
</organism>
<evidence type="ECO:0000313" key="2">
    <source>
        <dbReference type="EMBL" id="OOK66242.1"/>
    </source>
</evidence>
<feature type="compositionally biased region" description="Polar residues" evidence="1">
    <location>
        <begin position="99"/>
        <end position="111"/>
    </location>
</feature>